<evidence type="ECO:0000313" key="1">
    <source>
        <dbReference type="EMBL" id="KAI8428519.1"/>
    </source>
</evidence>
<comment type="caution">
    <text evidence="1">The sequence shown here is derived from an EMBL/GenBank/DDBJ whole genome shotgun (WGS) entry which is preliminary data.</text>
</comment>
<gene>
    <name evidence="1" type="ORF">MSG28_007298</name>
</gene>
<dbReference type="Proteomes" id="UP001064048">
    <property type="component" value="Chromosome 12"/>
</dbReference>
<organism evidence="1 2">
    <name type="scientific">Choristoneura fumiferana</name>
    <name type="common">Spruce budworm moth</name>
    <name type="synonym">Archips fumiferana</name>
    <dbReference type="NCBI Taxonomy" id="7141"/>
    <lineage>
        <taxon>Eukaryota</taxon>
        <taxon>Metazoa</taxon>
        <taxon>Ecdysozoa</taxon>
        <taxon>Arthropoda</taxon>
        <taxon>Hexapoda</taxon>
        <taxon>Insecta</taxon>
        <taxon>Pterygota</taxon>
        <taxon>Neoptera</taxon>
        <taxon>Endopterygota</taxon>
        <taxon>Lepidoptera</taxon>
        <taxon>Glossata</taxon>
        <taxon>Ditrysia</taxon>
        <taxon>Tortricoidea</taxon>
        <taxon>Tortricidae</taxon>
        <taxon>Tortricinae</taxon>
        <taxon>Choristoneura</taxon>
    </lineage>
</organism>
<name>A0ACC0JWK6_CHOFU</name>
<protein>
    <submittedName>
        <fullName evidence="1">Uncharacterized protein</fullName>
    </submittedName>
</protein>
<reference evidence="1 2" key="1">
    <citation type="journal article" date="2022" name="Genome Biol. Evol.">
        <title>The Spruce Budworm Genome: Reconstructing the Evolutionary History of Antifreeze Proteins.</title>
        <authorList>
            <person name="Beliveau C."/>
            <person name="Gagne P."/>
            <person name="Picq S."/>
            <person name="Vernygora O."/>
            <person name="Keeling C.I."/>
            <person name="Pinkney K."/>
            <person name="Doucet D."/>
            <person name="Wen F."/>
            <person name="Johnston J.S."/>
            <person name="Maaroufi H."/>
            <person name="Boyle B."/>
            <person name="Laroche J."/>
            <person name="Dewar K."/>
            <person name="Juretic N."/>
            <person name="Blackburn G."/>
            <person name="Nisole A."/>
            <person name="Brunet B."/>
            <person name="Brandao M."/>
            <person name="Lumley L."/>
            <person name="Duan J."/>
            <person name="Quan G."/>
            <person name="Lucarotti C.J."/>
            <person name="Roe A.D."/>
            <person name="Sperling F.A.H."/>
            <person name="Levesque R.C."/>
            <person name="Cusson M."/>
        </authorList>
    </citation>
    <scope>NUCLEOTIDE SEQUENCE [LARGE SCALE GENOMIC DNA]</scope>
    <source>
        <strain evidence="1">Glfc:IPQL:Cfum</strain>
    </source>
</reference>
<evidence type="ECO:0000313" key="2">
    <source>
        <dbReference type="Proteomes" id="UP001064048"/>
    </source>
</evidence>
<accession>A0ACC0JWK6</accession>
<dbReference type="EMBL" id="CM046112">
    <property type="protein sequence ID" value="KAI8428519.1"/>
    <property type="molecule type" value="Genomic_DNA"/>
</dbReference>
<sequence length="1580" mass="173749">MCTLFMATPAQEAEDERHDAEMLAAVRNSMKQWEQKRARTRKGMTSAQEAEDERHDSMKQKRARIMYVFSLKRHPDLNSRLNRGQKGVLSAQESEDEQHYAEMLAAVRDSMKQWEQKRTLARSKRSQGSVCYGDFGCFEDSGPFAYLETLPSPPHEVGTHFLLYSTVSSNMSAAWGWAARAFDAARPTRVIVHGFGSNCDNVWVYEMRSALMAVFQDPRARLDRGDAKFVDVIHSNGETLILGGLGAAQPLGHVDFYPNGGRVQHGCSNLFVGAVSDFVLPWAAASVEGRSLCNHRRAYKFFTDSVREVTTPSAPRFTHMIVPHPALGVPLRATLHYAAYSGWLSAGAKAIRLDKLLIADSFGKTSSFCKKGLQLLSDEAVELPLYPGDCQVREIDENANSTSDELIKREASTKAVPIDLHDNELSDDTPQRPFQLVDNSEWTGADSGRAFGMTNTKTAASGVVEIAEPVLRPRQHKTSRQRADAEHPPEISEPLLRATQPPRPTTPPPARKAKNYDISTTPTYEPQADQPEKEETGFAVQFLPSRLASFISRAERYARDTLLPLVSAYAPRLPIFGSRDLPKPTARYIPMDTTNITSSVPIPTPTLEMKIESLKGMGPPGEKREIESPEDPEVSVTSSTATPSAEAEKLRAAPSEMLQVVSGPSVSTSTALPPMALRSDGEKILIVYPSNARDERKIRSHSYPEELQFEALYRHTAAPAVRVDLPTFTPPVTSPTPPTREPAAKPDRYIPVPFPKSQDKALNNATALGNLCCDCDTSRKLLHDQEGVILLTNLLKTSLDDNTAALNEIKIFTTKTILNYGIGGQQFSESLVESGVIELIRRILVTELDSDDMNDDFVSTALLVLSVISDNTPEVLFEPEVNRAVLNVLQETTNIEISELCLEHLHAQAEHAKLEGVELMCCRLEQLVRRQAARALRADDADVEALIKQACDLIIIVLTGDIFEHHHKLALQLKKESGDISTSTKIQHAALSALRNLIVPVANKQAAARSGRAAPALLAALPAVEDHQVAYKLLAALRMLVDGQECVARVLAADAAALAAVARWGAAGHAGAAGEAPRLLAWSVKQLAREPALWRHYLQVCVCAAVAPWGAAGHAGAAGEAPRLLAWSVKQLAREPALWRHYLQVCVCAAVAPWGAAGHAGAAGEAPRLLAWSVKQLAREPALWRHYLQVDGCVSSLVNMLVASHSVMQNEAILALTLLAIHSLKDKPAGPDFDYEKKLIAHLLKSEIGKHVSVLVETNCAKMPIEVVENLLAFLDVTSKVNQLALDYKDSKFNIENCYSKHYNSFTYRSHTCGELSSAQVEKSRIPHFDAFAVPYPAELGKITAKNKDKIKEIAKKHKVKVILDHDIHKEFGSDFESNLKNIVGQQNSAIISMGDYENACLCLGEIRELIASLLRTRNLLKTEEHTEVLWVVDFPLFTKGEKGLETCHHPFTSPHPDDIHLLDSDPLKVRALAYDLVMNGNEIGGGSVRIHNARLQEKILSMLGMDAEKLRHFLNALRSGCPPHAGIALGIDRLVSIVFNTDSIRDVIAFPKTHEGKDPLSGAPSTISEQDKQYYHIKT</sequence>
<keyword evidence="2" id="KW-1185">Reference proteome</keyword>
<proteinExistence type="predicted"/>
<feature type="non-terminal residue" evidence="1">
    <location>
        <position position="1580"/>
    </location>
</feature>